<accession>A0A9N9DYC9</accession>
<feature type="non-terminal residue" evidence="3">
    <location>
        <position position="97"/>
    </location>
</feature>
<feature type="domain" description="Ku70/Ku80 C-terminal arm" evidence="2">
    <location>
        <begin position="21"/>
        <end position="82"/>
    </location>
</feature>
<evidence type="ECO:0000313" key="4">
    <source>
        <dbReference type="Proteomes" id="UP000789831"/>
    </source>
</evidence>
<dbReference type="OrthoDB" id="3249161at2759"/>
<feature type="region of interest" description="Disordered" evidence="1">
    <location>
        <begin position="76"/>
        <end position="97"/>
    </location>
</feature>
<dbReference type="Proteomes" id="UP000789831">
    <property type="component" value="Unassembled WGS sequence"/>
</dbReference>
<dbReference type="SUPFAM" id="SSF100939">
    <property type="entry name" value="SPOC domain-like"/>
    <property type="match status" value="1"/>
</dbReference>
<dbReference type="GO" id="GO:0003678">
    <property type="term" value="F:DNA helicase activity"/>
    <property type="evidence" value="ECO:0007669"/>
    <property type="project" value="InterPro"/>
</dbReference>
<name>A0A9N9DYC9_9GLOM</name>
<sequence>MSELKSVKDKVINTFTIKSGFLPDKFKNPAPKRFYDMLQYIALDKELLETYTDTTVLKVNAIRKIKDLVYEVKPTGTSRKATTGPAARSKAKPVSED</sequence>
<evidence type="ECO:0000313" key="3">
    <source>
        <dbReference type="EMBL" id="CAG8657334.1"/>
    </source>
</evidence>
<gene>
    <name evidence="3" type="ORF">AGERDE_LOCUS11657</name>
</gene>
<protein>
    <submittedName>
        <fullName evidence="3">7526_t:CDS:1</fullName>
    </submittedName>
</protein>
<dbReference type="EMBL" id="CAJVPL010005360">
    <property type="protein sequence ID" value="CAG8657334.1"/>
    <property type="molecule type" value="Genomic_DNA"/>
</dbReference>
<evidence type="ECO:0000259" key="2">
    <source>
        <dbReference type="Pfam" id="PF03730"/>
    </source>
</evidence>
<dbReference type="GO" id="GO:0003677">
    <property type="term" value="F:DNA binding"/>
    <property type="evidence" value="ECO:0007669"/>
    <property type="project" value="InterPro"/>
</dbReference>
<dbReference type="Gene3D" id="1.10.1600.10">
    <property type="match status" value="1"/>
</dbReference>
<comment type="caution">
    <text evidence="3">The sequence shown here is derived from an EMBL/GenBank/DDBJ whole genome shotgun (WGS) entry which is preliminary data.</text>
</comment>
<dbReference type="InterPro" id="IPR005160">
    <property type="entry name" value="Ku_C"/>
</dbReference>
<organism evidence="3 4">
    <name type="scientific">Ambispora gerdemannii</name>
    <dbReference type="NCBI Taxonomy" id="144530"/>
    <lineage>
        <taxon>Eukaryota</taxon>
        <taxon>Fungi</taxon>
        <taxon>Fungi incertae sedis</taxon>
        <taxon>Mucoromycota</taxon>
        <taxon>Glomeromycotina</taxon>
        <taxon>Glomeromycetes</taxon>
        <taxon>Archaeosporales</taxon>
        <taxon>Ambisporaceae</taxon>
        <taxon>Ambispora</taxon>
    </lineage>
</organism>
<dbReference type="InterPro" id="IPR016194">
    <property type="entry name" value="SPOC-like_C_dom_sf"/>
</dbReference>
<keyword evidence="4" id="KW-1185">Reference proteome</keyword>
<dbReference type="GO" id="GO:0006303">
    <property type="term" value="P:double-strand break repair via nonhomologous end joining"/>
    <property type="evidence" value="ECO:0007669"/>
    <property type="project" value="InterPro"/>
</dbReference>
<dbReference type="AlphaFoldDB" id="A0A9N9DYC9"/>
<reference evidence="3" key="1">
    <citation type="submission" date="2021-06" db="EMBL/GenBank/DDBJ databases">
        <authorList>
            <person name="Kallberg Y."/>
            <person name="Tangrot J."/>
            <person name="Rosling A."/>
        </authorList>
    </citation>
    <scope>NUCLEOTIDE SEQUENCE</scope>
    <source>
        <strain evidence="3">MT106</strain>
    </source>
</reference>
<dbReference type="Pfam" id="PF03730">
    <property type="entry name" value="Ku_C"/>
    <property type="match status" value="1"/>
</dbReference>
<proteinExistence type="predicted"/>
<evidence type="ECO:0000256" key="1">
    <source>
        <dbReference type="SAM" id="MobiDB-lite"/>
    </source>
</evidence>